<dbReference type="EMBL" id="BART01015892">
    <property type="protein sequence ID" value="GAG75636.1"/>
    <property type="molecule type" value="Genomic_DNA"/>
</dbReference>
<keyword evidence="1" id="KW-0812">Transmembrane</keyword>
<dbReference type="AlphaFoldDB" id="X1BU16"/>
<organism evidence="2">
    <name type="scientific">marine sediment metagenome</name>
    <dbReference type="NCBI Taxonomy" id="412755"/>
    <lineage>
        <taxon>unclassified sequences</taxon>
        <taxon>metagenomes</taxon>
        <taxon>ecological metagenomes</taxon>
    </lineage>
</organism>
<name>X1BU16_9ZZZZ</name>
<feature type="transmembrane region" description="Helical" evidence="1">
    <location>
        <begin position="212"/>
        <end position="230"/>
    </location>
</feature>
<sequence length="257" mass="29096">MTKTPNTKLFWLLAFIITIAAAYYQRKTGPTYAKEINITLDGKNYEIELPRSHGGDDACPVELEIADNDVQGELFYRKYPTNENWQTILLNREGELLTGNLPHQPPAGKLEYFLKLSTRNEELDLFENNPVIIRFKGSVPAGVLIPHIILMFAAMLLSNFSGIIAFMKHPRQRFYGRITLALLFLGGLILGPVVQFHAFGEYWTGIPFGWDLTDNKTLIAFLFWVIAIAGNRKREKPSLTVLAAVILLIIYSIPHSM</sequence>
<gene>
    <name evidence="2" type="ORF">S01H4_30736</name>
</gene>
<evidence type="ECO:0000256" key="1">
    <source>
        <dbReference type="SAM" id="Phobius"/>
    </source>
</evidence>
<keyword evidence="1" id="KW-0472">Membrane</keyword>
<comment type="caution">
    <text evidence="2">The sequence shown here is derived from an EMBL/GenBank/DDBJ whole genome shotgun (WGS) entry which is preliminary data.</text>
</comment>
<feature type="non-terminal residue" evidence="2">
    <location>
        <position position="257"/>
    </location>
</feature>
<keyword evidence="1" id="KW-1133">Transmembrane helix</keyword>
<feature type="transmembrane region" description="Helical" evidence="1">
    <location>
        <begin position="178"/>
        <end position="200"/>
    </location>
</feature>
<reference evidence="2" key="1">
    <citation type="journal article" date="2014" name="Front. Microbiol.">
        <title>High frequency of phylogenetically diverse reductive dehalogenase-homologous genes in deep subseafloor sedimentary metagenomes.</title>
        <authorList>
            <person name="Kawai M."/>
            <person name="Futagami T."/>
            <person name="Toyoda A."/>
            <person name="Takaki Y."/>
            <person name="Nishi S."/>
            <person name="Hori S."/>
            <person name="Arai W."/>
            <person name="Tsubouchi T."/>
            <person name="Morono Y."/>
            <person name="Uchiyama I."/>
            <person name="Ito T."/>
            <person name="Fujiyama A."/>
            <person name="Inagaki F."/>
            <person name="Takami H."/>
        </authorList>
    </citation>
    <scope>NUCLEOTIDE SEQUENCE</scope>
    <source>
        <strain evidence="2">Expedition CK06-06</strain>
    </source>
</reference>
<accession>X1BU16</accession>
<proteinExistence type="predicted"/>
<feature type="transmembrane region" description="Helical" evidence="1">
    <location>
        <begin position="144"/>
        <end position="166"/>
    </location>
</feature>
<evidence type="ECO:0000313" key="2">
    <source>
        <dbReference type="EMBL" id="GAG75636.1"/>
    </source>
</evidence>
<feature type="transmembrane region" description="Helical" evidence="1">
    <location>
        <begin position="237"/>
        <end position="254"/>
    </location>
</feature>
<protein>
    <submittedName>
        <fullName evidence="2">Uncharacterized protein</fullName>
    </submittedName>
</protein>